<dbReference type="GO" id="GO:0008610">
    <property type="term" value="P:lipid biosynthetic process"/>
    <property type="evidence" value="ECO:0007669"/>
    <property type="project" value="TreeGrafter"/>
</dbReference>
<dbReference type="Gene3D" id="3.40.50.1820">
    <property type="entry name" value="alpha/beta hydrolase"/>
    <property type="match status" value="1"/>
</dbReference>
<dbReference type="InterPro" id="IPR029058">
    <property type="entry name" value="AB_hydrolase_fold"/>
</dbReference>
<reference evidence="3" key="1">
    <citation type="submission" date="2022-05" db="EMBL/GenBank/DDBJ databases">
        <authorList>
            <person name="Pothier F. J."/>
        </authorList>
    </citation>
    <scope>NUCLEOTIDE SEQUENCE</scope>
    <source>
        <strain evidence="3">DAPP-PG734</strain>
        <plasmid evidence="3">P4</plasmid>
    </source>
</reference>
<dbReference type="EMBL" id="OW970319">
    <property type="protein sequence ID" value="CAH6384532.1"/>
    <property type="molecule type" value="Genomic_DNA"/>
</dbReference>
<sequence length="241" mass="27725">MCLIFVLPHAGGGAHHYYGWAEHLSPEIQWEPLDYAGHFSRMDEPLYATFEQAIQDLAEKIIDRACGQPFGLCGHSMGGALAYEISQYLTERQMVDDLLFIAISSALPPHRHDPDMPRYYELPDRDFIQHLIDTGGMTELMAAESELMASYLPLIRQDYRLYYQYQSPLHPPLKIPLYAFWGEQEEDRNDHMPAWKDYSHAFNGGKSYPGDHFYWRYYLGAVTADISTIACQTFTEQAGRT</sequence>
<dbReference type="PANTHER" id="PTHR11487:SF0">
    <property type="entry name" value="S-ACYL FATTY ACID SYNTHASE THIOESTERASE, MEDIUM CHAIN"/>
    <property type="match status" value="1"/>
</dbReference>
<evidence type="ECO:0000313" key="3">
    <source>
        <dbReference type="EMBL" id="CAH6384532.1"/>
    </source>
</evidence>
<dbReference type="Proteomes" id="UP001158961">
    <property type="component" value="Plasmid P4"/>
</dbReference>
<accession>A0AAN2K984</accession>
<feature type="domain" description="Thioesterase" evidence="2">
    <location>
        <begin position="4"/>
        <end position="216"/>
    </location>
</feature>
<dbReference type="SUPFAM" id="SSF53474">
    <property type="entry name" value="alpha/beta-Hydrolases"/>
    <property type="match status" value="1"/>
</dbReference>
<evidence type="ECO:0000259" key="2">
    <source>
        <dbReference type="Pfam" id="PF00975"/>
    </source>
</evidence>
<dbReference type="InterPro" id="IPR001031">
    <property type="entry name" value="Thioesterase"/>
</dbReference>
<evidence type="ECO:0000256" key="1">
    <source>
        <dbReference type="ARBA" id="ARBA00007169"/>
    </source>
</evidence>
<dbReference type="RefSeq" id="WP_031594423.1">
    <property type="nucleotide sequence ID" value="NZ_JNVA01000113.1"/>
</dbReference>
<dbReference type="InterPro" id="IPR012223">
    <property type="entry name" value="TEII"/>
</dbReference>
<keyword evidence="3" id="KW-0614">Plasmid</keyword>
<proteinExistence type="inferred from homology"/>
<comment type="similarity">
    <text evidence="1">Belongs to the thioesterase family.</text>
</comment>
<evidence type="ECO:0000313" key="4">
    <source>
        <dbReference type="Proteomes" id="UP001158961"/>
    </source>
</evidence>
<dbReference type="PANTHER" id="PTHR11487">
    <property type="entry name" value="THIOESTERASE"/>
    <property type="match status" value="1"/>
</dbReference>
<organism evidence="3 4">
    <name type="scientific">Enterobacter agglomerans</name>
    <name type="common">Erwinia herbicola</name>
    <name type="synonym">Pantoea agglomerans</name>
    <dbReference type="NCBI Taxonomy" id="549"/>
    <lineage>
        <taxon>Bacteria</taxon>
        <taxon>Pseudomonadati</taxon>
        <taxon>Pseudomonadota</taxon>
        <taxon>Gammaproteobacteria</taxon>
        <taxon>Enterobacterales</taxon>
        <taxon>Erwiniaceae</taxon>
        <taxon>Pantoea</taxon>
        <taxon>Pantoea agglomerans group</taxon>
    </lineage>
</organism>
<dbReference type="AlphaFoldDB" id="A0AAN2K984"/>
<dbReference type="Pfam" id="PF00975">
    <property type="entry name" value="Thioesterase"/>
    <property type="match status" value="1"/>
</dbReference>
<protein>
    <submittedName>
        <fullName evidence="3">DdaE</fullName>
    </submittedName>
</protein>
<name>A0AAN2K984_ENTAG</name>
<gene>
    <name evidence="3" type="ORF">DAPPPG734_25535</name>
</gene>
<geneLocation type="plasmid" evidence="3 4">
    <name>P4</name>
</geneLocation>